<organism evidence="1">
    <name type="scientific">Anguilla anguilla</name>
    <name type="common">European freshwater eel</name>
    <name type="synonym">Muraena anguilla</name>
    <dbReference type="NCBI Taxonomy" id="7936"/>
    <lineage>
        <taxon>Eukaryota</taxon>
        <taxon>Metazoa</taxon>
        <taxon>Chordata</taxon>
        <taxon>Craniata</taxon>
        <taxon>Vertebrata</taxon>
        <taxon>Euteleostomi</taxon>
        <taxon>Actinopterygii</taxon>
        <taxon>Neopterygii</taxon>
        <taxon>Teleostei</taxon>
        <taxon>Anguilliformes</taxon>
        <taxon>Anguillidae</taxon>
        <taxon>Anguilla</taxon>
    </lineage>
</organism>
<reference evidence="1" key="1">
    <citation type="submission" date="2014-11" db="EMBL/GenBank/DDBJ databases">
        <authorList>
            <person name="Amaro Gonzalez C."/>
        </authorList>
    </citation>
    <scope>NUCLEOTIDE SEQUENCE</scope>
</reference>
<sequence length="59" mass="6586">MHGNVRNCRAALVPNGARGYSVVPPSTDSEEKAMLDRMLRVDHAGDTGLIEYTPARWRF</sequence>
<dbReference type="AlphaFoldDB" id="A0A0E9U491"/>
<protein>
    <submittedName>
        <fullName evidence="1">Uncharacterized protein</fullName>
    </submittedName>
</protein>
<dbReference type="EMBL" id="GBXM01047936">
    <property type="protein sequence ID" value="JAH60641.1"/>
    <property type="molecule type" value="Transcribed_RNA"/>
</dbReference>
<name>A0A0E9U491_ANGAN</name>
<reference evidence="1" key="2">
    <citation type="journal article" date="2015" name="Fish Shellfish Immunol.">
        <title>Early steps in the European eel (Anguilla anguilla)-Vibrio vulnificus interaction in the gills: Role of the RtxA13 toxin.</title>
        <authorList>
            <person name="Callol A."/>
            <person name="Pajuelo D."/>
            <person name="Ebbesson L."/>
            <person name="Teles M."/>
            <person name="MacKenzie S."/>
            <person name="Amaro C."/>
        </authorList>
    </citation>
    <scope>NUCLEOTIDE SEQUENCE</scope>
</reference>
<accession>A0A0E9U491</accession>
<evidence type="ECO:0000313" key="1">
    <source>
        <dbReference type="EMBL" id="JAH60641.1"/>
    </source>
</evidence>
<proteinExistence type="predicted"/>